<comment type="caution">
    <text evidence="3">The sequence shown here is derived from an EMBL/GenBank/DDBJ whole genome shotgun (WGS) entry which is preliminary data.</text>
</comment>
<keyword evidence="1" id="KW-0812">Transmembrane</keyword>
<name>A0A226EAY5_FOLCA</name>
<keyword evidence="2" id="KW-0732">Signal</keyword>
<keyword evidence="1" id="KW-1133">Transmembrane helix</keyword>
<gene>
    <name evidence="3" type="ORF">Fcan01_10447</name>
</gene>
<dbReference type="EMBL" id="LNIX01000005">
    <property type="protein sequence ID" value="OXA54822.1"/>
    <property type="molecule type" value="Genomic_DNA"/>
</dbReference>
<evidence type="ECO:0000313" key="4">
    <source>
        <dbReference type="Proteomes" id="UP000198287"/>
    </source>
</evidence>
<dbReference type="Proteomes" id="UP000198287">
    <property type="component" value="Unassembled WGS sequence"/>
</dbReference>
<feature type="signal peptide" evidence="2">
    <location>
        <begin position="1"/>
        <end position="17"/>
    </location>
</feature>
<protein>
    <submittedName>
        <fullName evidence="3">Uncharacterized protein</fullName>
    </submittedName>
</protein>
<dbReference type="AlphaFoldDB" id="A0A226EAY5"/>
<sequence>MNYISNLFLCFITPTVSLISIVEHFLDVPNPGTLQFIFASDIASKADFEQIQSYLAKMIRQNNRSPVLVHRLLYDPELIDETTISFLERNNRALFSQARYTVLHVISTNMTFTDYKQSQTLFMANVLLYDNPTYIFLIVRSPISRNYYRYYPNSNGNSILIIITDTLLFIPCIVCRDLPPNEQIQGLNGLKIDQIWKSRNNDMQGKSVTLVISVTSWSPVEAKCGHNIINYYESNPPHRCVISVLTQRYNFTVIPTMGKFNMDNFVGRLSFRQYLNNGFITRLANERALVYKVTFSEIEFVIVTDHPTLRNDFAVFLYPFDAPTWTLIFLSAIGITIVGRLGLRKVGHQNSSMFSDVLRISSILLGQVEGNTLKLFKSKRIAWFLLPVWFGIA</sequence>
<reference evidence="3 4" key="1">
    <citation type="submission" date="2015-12" db="EMBL/GenBank/DDBJ databases">
        <title>The genome of Folsomia candida.</title>
        <authorList>
            <person name="Faddeeva A."/>
            <person name="Derks M.F."/>
            <person name="Anvar Y."/>
            <person name="Smit S."/>
            <person name="Van Straalen N."/>
            <person name="Roelofs D."/>
        </authorList>
    </citation>
    <scope>NUCLEOTIDE SEQUENCE [LARGE SCALE GENOMIC DNA]</scope>
    <source>
        <strain evidence="3 4">VU population</strain>
        <tissue evidence="3">Whole body</tissue>
    </source>
</reference>
<evidence type="ECO:0000313" key="3">
    <source>
        <dbReference type="EMBL" id="OXA54822.1"/>
    </source>
</evidence>
<evidence type="ECO:0000256" key="1">
    <source>
        <dbReference type="SAM" id="Phobius"/>
    </source>
</evidence>
<keyword evidence="4" id="KW-1185">Reference proteome</keyword>
<evidence type="ECO:0000256" key="2">
    <source>
        <dbReference type="SAM" id="SignalP"/>
    </source>
</evidence>
<feature type="chain" id="PRO_5013302417" evidence="2">
    <location>
        <begin position="18"/>
        <end position="393"/>
    </location>
</feature>
<keyword evidence="1" id="KW-0472">Membrane</keyword>
<accession>A0A226EAY5</accession>
<proteinExistence type="predicted"/>
<feature type="transmembrane region" description="Helical" evidence="1">
    <location>
        <begin position="325"/>
        <end position="343"/>
    </location>
</feature>
<organism evidence="3 4">
    <name type="scientific">Folsomia candida</name>
    <name type="common">Springtail</name>
    <dbReference type="NCBI Taxonomy" id="158441"/>
    <lineage>
        <taxon>Eukaryota</taxon>
        <taxon>Metazoa</taxon>
        <taxon>Ecdysozoa</taxon>
        <taxon>Arthropoda</taxon>
        <taxon>Hexapoda</taxon>
        <taxon>Collembola</taxon>
        <taxon>Entomobryomorpha</taxon>
        <taxon>Isotomoidea</taxon>
        <taxon>Isotomidae</taxon>
        <taxon>Proisotominae</taxon>
        <taxon>Folsomia</taxon>
    </lineage>
</organism>